<dbReference type="Gene3D" id="1.25.40.10">
    <property type="entry name" value="Tetratricopeptide repeat domain"/>
    <property type="match status" value="1"/>
</dbReference>
<accession>A0AAE3EDV0</accession>
<evidence type="ECO:0000313" key="2">
    <source>
        <dbReference type="EMBL" id="MCC2232752.1"/>
    </source>
</evidence>
<protein>
    <recommendedName>
        <fullName evidence="4">Tetratricopeptide repeat protein</fullName>
    </recommendedName>
</protein>
<feature type="region of interest" description="Disordered" evidence="1">
    <location>
        <begin position="726"/>
        <end position="787"/>
    </location>
</feature>
<dbReference type="AlphaFoldDB" id="A0AAE3EDV0"/>
<evidence type="ECO:0000256" key="1">
    <source>
        <dbReference type="SAM" id="MobiDB-lite"/>
    </source>
</evidence>
<dbReference type="RefSeq" id="WP_308455140.1">
    <property type="nucleotide sequence ID" value="NZ_JAJEQR010000095.1"/>
</dbReference>
<name>A0AAE3EDV0_9FIRM</name>
<evidence type="ECO:0008006" key="4">
    <source>
        <dbReference type="Google" id="ProtNLM"/>
    </source>
</evidence>
<reference evidence="2" key="1">
    <citation type="submission" date="2021-10" db="EMBL/GenBank/DDBJ databases">
        <title>Anaerobic single-cell dispensing facilitates the cultivation of human gut bacteria.</title>
        <authorList>
            <person name="Afrizal A."/>
        </authorList>
    </citation>
    <scope>NUCLEOTIDE SEQUENCE</scope>
    <source>
        <strain evidence="2">CLA-AA-H215</strain>
    </source>
</reference>
<gene>
    <name evidence="2" type="ORF">LKD81_17455</name>
</gene>
<feature type="region of interest" description="Disordered" evidence="1">
    <location>
        <begin position="226"/>
        <end position="251"/>
    </location>
</feature>
<dbReference type="SUPFAM" id="SSF48452">
    <property type="entry name" value="TPR-like"/>
    <property type="match status" value="1"/>
</dbReference>
<evidence type="ECO:0000313" key="3">
    <source>
        <dbReference type="Proteomes" id="UP001198182"/>
    </source>
</evidence>
<keyword evidence="3" id="KW-1185">Reference proteome</keyword>
<feature type="compositionally biased region" description="Basic and acidic residues" evidence="1">
    <location>
        <begin position="517"/>
        <end position="602"/>
    </location>
</feature>
<dbReference type="EMBL" id="JAJEQR010000095">
    <property type="protein sequence ID" value="MCC2232752.1"/>
    <property type="molecule type" value="Genomic_DNA"/>
</dbReference>
<feature type="compositionally biased region" description="Basic and acidic residues" evidence="1">
    <location>
        <begin position="430"/>
        <end position="461"/>
    </location>
</feature>
<organism evidence="2 3">
    <name type="scientific">Hominifimenecus microfluidus</name>
    <dbReference type="NCBI Taxonomy" id="2885348"/>
    <lineage>
        <taxon>Bacteria</taxon>
        <taxon>Bacillati</taxon>
        <taxon>Bacillota</taxon>
        <taxon>Clostridia</taxon>
        <taxon>Lachnospirales</taxon>
        <taxon>Lachnospiraceae</taxon>
        <taxon>Hominifimenecus</taxon>
    </lineage>
</organism>
<feature type="compositionally biased region" description="Basic and acidic residues" evidence="1">
    <location>
        <begin position="470"/>
        <end position="479"/>
    </location>
</feature>
<proteinExistence type="predicted"/>
<sequence length="885" mass="101325">MDKNVYNMKAEKIQKQARRGDYETAAKICDTIDWNQVRSVRMLTLVSSVYEHVKEYDRAIDILLMAYEEAPVGKRFLYKLTELAIAAGSIHEAEEYYKSYIKDAGDDASRYLLRYQLAEAKGEPLDKRIAILETYRRQEFDEEWACRLAELYQKAGRREDCVRLCDEIILWFGVGPCVDRAMEIKEKYEPLTASQKEHREHREIYEEKIAQVARESEAEEAVAPAKSFASAVVPPQEPEVSEPGAESKMEDDDLPRVAISDDTPVEFDASAFISEEEEMQRDAESIFGETPASLDKTRQIVEGNDVSRTRVFEPVKEESEDSQKSGMPGETFSIGKFVESVMADAKKQENASTVLEDETAVDKKLLKKTVESYANAPAPSIFEELPEDGIIPENEGILKDEATENPAGEAARSENALPTTAAPEKSAEEDEKKKKAENAAAREPEEERTIEMPLSHMDRPQAAKIILRAPEAEEPKVQPEEAETPETAIVEEPELGIFEENAPEEELPEQDIAQEEQLPREAEEREQEEQRRREQLQREAEARKAQQEKQRQEEQLRRETEVRKAQQEKQRREEQLRREAEEREQEEQHRREHLQREAEKKAQKAAHQASRELLYVGCSNAPDSLNMAVDALHQAYEKRHGELTQVAKISSVKLNNRGLVRSLSNLEGKDLIIDGASTLSDEILREIMRVREELDPDKYFVLLDRPAAIRQLKERMEQLFPCEYEEEETPSILADETVPDPVSPAPEVRKKKEPIRREPEKREPERRLEKRREVLPAPEKTKGAEPAAKNHTVYPADGELSEEQFAGWIRRYAESIDCAIDDGAMEAIYDVIDEILDDGDRLTRAVAEEVVEDAADEAERHSIRNVFGSRYDKDGKLILKARHFR</sequence>
<comment type="caution">
    <text evidence="2">The sequence shown here is derived from an EMBL/GenBank/DDBJ whole genome shotgun (WGS) entry which is preliminary data.</text>
</comment>
<feature type="compositionally biased region" description="Acidic residues" evidence="1">
    <location>
        <begin position="501"/>
        <end position="514"/>
    </location>
</feature>
<dbReference type="Proteomes" id="UP001198182">
    <property type="component" value="Unassembled WGS sequence"/>
</dbReference>
<dbReference type="InterPro" id="IPR011990">
    <property type="entry name" value="TPR-like_helical_dom_sf"/>
</dbReference>
<feature type="compositionally biased region" description="Basic and acidic residues" evidence="1">
    <location>
        <begin position="747"/>
        <end position="783"/>
    </location>
</feature>
<feature type="compositionally biased region" description="Acidic residues" evidence="1">
    <location>
        <begin position="480"/>
        <end position="494"/>
    </location>
</feature>
<feature type="region of interest" description="Disordered" evidence="1">
    <location>
        <begin position="372"/>
        <end position="606"/>
    </location>
</feature>